<proteinExistence type="predicted"/>
<dbReference type="OrthoDB" id="3693644at2"/>
<feature type="transmembrane region" description="Helical" evidence="1">
    <location>
        <begin position="118"/>
        <end position="139"/>
    </location>
</feature>
<reference evidence="3 4" key="1">
    <citation type="submission" date="2019-06" db="EMBL/GenBank/DDBJ databases">
        <title>Sequencing the genomes of 1000 actinobacteria strains.</title>
        <authorList>
            <person name="Klenk H.-P."/>
        </authorList>
    </citation>
    <scope>NUCLEOTIDE SEQUENCE [LARGE SCALE GENOMIC DNA]</scope>
    <source>
        <strain evidence="3 4">DSM 8251</strain>
    </source>
</reference>
<name>A0A542ZSQ1_9ACTN</name>
<dbReference type="GO" id="GO:0006508">
    <property type="term" value="P:proteolysis"/>
    <property type="evidence" value="ECO:0007669"/>
    <property type="project" value="UniProtKB-KW"/>
</dbReference>
<dbReference type="Proteomes" id="UP000316196">
    <property type="component" value="Unassembled WGS sequence"/>
</dbReference>
<keyword evidence="1" id="KW-1133">Transmembrane helix</keyword>
<keyword evidence="1" id="KW-0472">Membrane</keyword>
<dbReference type="EMBL" id="VFOR01000001">
    <property type="protein sequence ID" value="TQL63368.1"/>
    <property type="molecule type" value="Genomic_DNA"/>
</dbReference>
<dbReference type="GO" id="GO:0004175">
    <property type="term" value="F:endopeptidase activity"/>
    <property type="evidence" value="ECO:0007669"/>
    <property type="project" value="UniProtKB-ARBA"/>
</dbReference>
<evidence type="ECO:0000313" key="3">
    <source>
        <dbReference type="EMBL" id="TQL63368.1"/>
    </source>
</evidence>
<evidence type="ECO:0000256" key="1">
    <source>
        <dbReference type="SAM" id="Phobius"/>
    </source>
</evidence>
<dbReference type="Pfam" id="PF02517">
    <property type="entry name" value="Rce1-like"/>
    <property type="match status" value="1"/>
</dbReference>
<dbReference type="AlphaFoldDB" id="A0A542ZSQ1"/>
<dbReference type="RefSeq" id="WP_142093096.1">
    <property type="nucleotide sequence ID" value="NZ_BAAAMD010000002.1"/>
</dbReference>
<organism evidence="3 4">
    <name type="scientific">Propioniferax innocua</name>
    <dbReference type="NCBI Taxonomy" id="1753"/>
    <lineage>
        <taxon>Bacteria</taxon>
        <taxon>Bacillati</taxon>
        <taxon>Actinomycetota</taxon>
        <taxon>Actinomycetes</taxon>
        <taxon>Propionibacteriales</taxon>
        <taxon>Propionibacteriaceae</taxon>
        <taxon>Propioniferax</taxon>
    </lineage>
</organism>
<keyword evidence="3" id="KW-0645">Protease</keyword>
<feature type="transmembrane region" description="Helical" evidence="1">
    <location>
        <begin position="181"/>
        <end position="202"/>
    </location>
</feature>
<keyword evidence="4" id="KW-1185">Reference proteome</keyword>
<comment type="caution">
    <text evidence="3">The sequence shown here is derived from an EMBL/GenBank/DDBJ whole genome shotgun (WGS) entry which is preliminary data.</text>
</comment>
<evidence type="ECO:0000313" key="4">
    <source>
        <dbReference type="Proteomes" id="UP000316196"/>
    </source>
</evidence>
<feature type="transmembrane region" description="Helical" evidence="1">
    <location>
        <begin position="44"/>
        <end position="63"/>
    </location>
</feature>
<feature type="domain" description="CAAX prenyl protease 2/Lysostaphin resistance protein A-like" evidence="2">
    <location>
        <begin position="66"/>
        <end position="158"/>
    </location>
</feature>
<gene>
    <name evidence="3" type="ORF">FB460_1176</name>
</gene>
<keyword evidence="1" id="KW-0812">Transmembrane</keyword>
<sequence>MLLGLWGACLVVPFVATLIGGMRLDWSFPFLQQQVAATGQEIPMPMWALALISIFQMPLAAFVPNGILGAAEEIGWRGYMMPELMRLGRVPALLVGGVIWGLWHTPLTLLGHNFQTDAWWGPLVMSVGCIVLGTVLSWARLRTDSVWPAAIGHGMFNAAAGTGFMIAALDPAPNPVIVSPLGVAGWIVLGAIAVALLARAPWSPGESLTRS</sequence>
<protein>
    <submittedName>
        <fullName evidence="3">CAAX prenyl protease-like protein</fullName>
    </submittedName>
</protein>
<evidence type="ECO:0000259" key="2">
    <source>
        <dbReference type="Pfam" id="PF02517"/>
    </source>
</evidence>
<dbReference type="PANTHER" id="PTHR35797">
    <property type="entry name" value="PROTEASE-RELATED"/>
    <property type="match status" value="1"/>
</dbReference>
<dbReference type="GO" id="GO:0080120">
    <property type="term" value="P:CAAX-box protein maturation"/>
    <property type="evidence" value="ECO:0007669"/>
    <property type="project" value="UniProtKB-ARBA"/>
</dbReference>
<feature type="transmembrane region" description="Helical" evidence="1">
    <location>
        <begin position="146"/>
        <end position="169"/>
    </location>
</feature>
<feature type="transmembrane region" description="Helical" evidence="1">
    <location>
        <begin position="84"/>
        <end position="103"/>
    </location>
</feature>
<accession>A0A542ZSQ1</accession>
<dbReference type="InterPro" id="IPR003675">
    <property type="entry name" value="Rce1/LyrA-like_dom"/>
</dbReference>
<dbReference type="PANTHER" id="PTHR35797:SF1">
    <property type="entry name" value="PROTEASE"/>
    <property type="match status" value="1"/>
</dbReference>
<keyword evidence="3" id="KW-0378">Hydrolase</keyword>
<dbReference type="InterPro" id="IPR042150">
    <property type="entry name" value="MmRce1-like"/>
</dbReference>